<name>A0AB40AMC3_DIOCR</name>
<dbReference type="GO" id="GO:0000243">
    <property type="term" value="C:commitment complex"/>
    <property type="evidence" value="ECO:0007669"/>
    <property type="project" value="TreeGrafter"/>
</dbReference>
<dbReference type="GO" id="GO:0030627">
    <property type="term" value="F:pre-mRNA 5'-splice site binding"/>
    <property type="evidence" value="ECO:0007669"/>
    <property type="project" value="TreeGrafter"/>
</dbReference>
<feature type="compositionally biased region" description="Acidic residues" evidence="7">
    <location>
        <begin position="1"/>
        <end position="12"/>
    </location>
</feature>
<comment type="subcellular location">
    <subcellularLocation>
        <location evidence="1">Nucleus</location>
    </subcellularLocation>
</comment>
<protein>
    <submittedName>
        <fullName evidence="9 10">Uncharacterized protein LOC120251629</fullName>
    </submittedName>
</protein>
<sequence length="1114" mass="127670">MGNSEEEADEMLQDATLGTQSPQSDLFDTKLREMVESNPIDFDTWIMLITEIENMEPNSIKRITQVYDHFLSEFPLCYAYWSKYASHKARLCTLQEVQDIYEQAAGALAYSVDHWVNYCSFAIKCYEDPADVRRLFKRALSFVGKDYLCDRLWDKYIEFEYSQKQWTHLAPIYINILRFPTRNLKNYFESFKKLRSIWEEMGCLESDDVTIEDVPTCEAENVKSYKYAELSDIVGNLINGEDGHPDSNTLKQYLSAGEQLYHKSTQIDGDIKCFEACIRRPYFHVNPLDCSQLDNWHKYLDFVEHQGDFDWTVKLYERCLIACANYPEFWIRYVEFVDAKGGRAIANNALKRASTVFLKKNPTFHIYYTMYKEQVGDISSARASFPQCSCDSTIDLTENVNRQANMEKRMGNNEAAFLIYEKAIEVATKNDDSNALSILYSNFAQFTLVVTGRIDAAREAFVKGVQQKPCKSMIEGLMQFLTMHGDTRQLPEVDGFMANLISPGTDLSRSLSSNDREDISRLFLKQLVDQYGTIHDIRKAWDRHWKLFPHVMRPSVNHTTTGKGTFDNIAELKAAMLATSFHLVNGENSHDEPDTHTERSSLGNITSTVPEEVLTLPSQAKEIRSDATGMLAHVETASEMQPHSVVEDIELKKETCDNIKPSSDNLSINYLEVETQKTKLTGSPDRTAPLVDSRSNGAFKDSMSRSSGPQVKFEKDFSPMHSASDQSSLESQKGSVVQKSSNDENSAGTHYSVLAREDYHHRSHSSVQSPQPQEKQVAAAHVQYAPAVTNSQMATNQSYPCQSPTANVQQRQQADQVQVPYQMTAAQVYPVSNIAWPGHNMMQQGFVYAQAQPSTQSATLSPAMQVYQYVLPGNEQYGYLQNGQGFPPHIWQYYQQQLYYLQQVQLQQQQNQQANSTQQQLQIEQLQQMQNLQLQQLQLQNQQQSLVMQQQNQHHVSQQEAQHSSQQEKHEQLQQTSPYQQQNQQMSHEQQLLYLQQQQLYIHQQQLLLQQQQQQQLLQQQQHPQNQQQQAPQQQQTLQEQQMHQMQQQSSSSDRHYLQHAVHIQHYSANQLAQHYGQQAVTSQSSQGEGSKSPNAEQSASPSDSRHRQTPSTQ</sequence>
<evidence type="ECO:0000256" key="7">
    <source>
        <dbReference type="SAM" id="MobiDB-lite"/>
    </source>
</evidence>
<feature type="region of interest" description="Disordered" evidence="7">
    <location>
        <begin position="585"/>
        <end position="608"/>
    </location>
</feature>
<feature type="compositionally biased region" description="Polar residues" evidence="7">
    <location>
        <begin position="1074"/>
        <end position="1103"/>
    </location>
</feature>
<dbReference type="Pfam" id="PF23240">
    <property type="entry name" value="HAT_PRP39_N"/>
    <property type="match status" value="1"/>
</dbReference>
<dbReference type="InterPro" id="IPR003107">
    <property type="entry name" value="HAT"/>
</dbReference>
<evidence type="ECO:0000313" key="9">
    <source>
        <dbReference type="RefSeq" id="XP_039116151.1"/>
    </source>
</evidence>
<feature type="region of interest" description="Disordered" evidence="7">
    <location>
        <begin position="1074"/>
        <end position="1114"/>
    </location>
</feature>
<comment type="similarity">
    <text evidence="6">Belongs to the PRP39 family.</text>
</comment>
<dbReference type="PANTHER" id="PTHR17204">
    <property type="entry name" value="PRE-MRNA PROCESSING PROTEIN PRP39-RELATED"/>
    <property type="match status" value="1"/>
</dbReference>
<evidence type="ECO:0000313" key="10">
    <source>
        <dbReference type="RefSeq" id="XP_039116153.1"/>
    </source>
</evidence>
<proteinExistence type="inferred from homology"/>
<evidence type="ECO:0000313" key="8">
    <source>
        <dbReference type="Proteomes" id="UP001515500"/>
    </source>
</evidence>
<keyword evidence="2" id="KW-0507">mRNA processing</keyword>
<dbReference type="RefSeq" id="XP_039116153.1">
    <property type="nucleotide sequence ID" value="XM_039260219.1"/>
</dbReference>
<feature type="region of interest" description="Disordered" evidence="7">
    <location>
        <begin position="1"/>
        <end position="23"/>
    </location>
</feature>
<dbReference type="InterPro" id="IPR059164">
    <property type="entry name" value="HAT_PRP39_C"/>
</dbReference>
<keyword evidence="4" id="KW-0508">mRNA splicing</keyword>
<reference evidence="9 10" key="1">
    <citation type="submission" date="2025-04" db="UniProtKB">
        <authorList>
            <consortium name="RefSeq"/>
        </authorList>
    </citation>
    <scope>IDENTIFICATION</scope>
</reference>
<dbReference type="InterPro" id="IPR011990">
    <property type="entry name" value="TPR-like_helical_dom_sf"/>
</dbReference>
<keyword evidence="3" id="KW-0677">Repeat</keyword>
<dbReference type="FunFam" id="1.25.40.10:FF:000064">
    <property type="entry name" value="Putative pre-mrna-processing factor 39"/>
    <property type="match status" value="1"/>
</dbReference>
<feature type="compositionally biased region" description="Low complexity" evidence="7">
    <location>
        <begin position="1023"/>
        <end position="1049"/>
    </location>
</feature>
<feature type="region of interest" description="Disordered" evidence="7">
    <location>
        <begin position="679"/>
        <end position="747"/>
    </location>
</feature>
<feature type="compositionally biased region" description="Polar residues" evidence="7">
    <location>
        <begin position="765"/>
        <end position="774"/>
    </location>
</feature>
<accession>A0AB40AMC3</accession>
<keyword evidence="5" id="KW-0539">Nucleus</keyword>
<feature type="compositionally biased region" description="Low complexity" evidence="7">
    <location>
        <begin position="950"/>
        <end position="965"/>
    </location>
</feature>
<organism evidence="8 9">
    <name type="scientific">Dioscorea cayennensis subsp. rotundata</name>
    <name type="common">White Guinea yam</name>
    <name type="synonym">Dioscorea rotundata</name>
    <dbReference type="NCBI Taxonomy" id="55577"/>
    <lineage>
        <taxon>Eukaryota</taxon>
        <taxon>Viridiplantae</taxon>
        <taxon>Streptophyta</taxon>
        <taxon>Embryophyta</taxon>
        <taxon>Tracheophyta</taxon>
        <taxon>Spermatophyta</taxon>
        <taxon>Magnoliopsida</taxon>
        <taxon>Liliopsida</taxon>
        <taxon>Dioscoreales</taxon>
        <taxon>Dioscoreaceae</taxon>
        <taxon>Dioscorea</taxon>
    </lineage>
</organism>
<dbReference type="GeneID" id="120251629"/>
<dbReference type="AlphaFoldDB" id="A0AB40AMC3"/>
<evidence type="ECO:0000256" key="4">
    <source>
        <dbReference type="ARBA" id="ARBA00023187"/>
    </source>
</evidence>
<evidence type="ECO:0000313" key="11">
    <source>
        <dbReference type="RefSeq" id="XP_039116154.1"/>
    </source>
</evidence>
<feature type="region of interest" description="Disordered" evidence="7">
    <location>
        <begin position="950"/>
        <end position="982"/>
    </location>
</feature>
<dbReference type="GO" id="GO:0071004">
    <property type="term" value="C:U2-type prespliceosome"/>
    <property type="evidence" value="ECO:0007669"/>
    <property type="project" value="TreeGrafter"/>
</dbReference>
<evidence type="ECO:0000256" key="5">
    <source>
        <dbReference type="ARBA" id="ARBA00023242"/>
    </source>
</evidence>
<evidence type="ECO:0000256" key="3">
    <source>
        <dbReference type="ARBA" id="ARBA00022737"/>
    </source>
</evidence>
<dbReference type="Gene3D" id="1.25.40.10">
    <property type="entry name" value="Tetratricopeptide repeat domain"/>
    <property type="match status" value="2"/>
</dbReference>
<feature type="compositionally biased region" description="Low complexity" evidence="7">
    <location>
        <begin position="973"/>
        <end position="982"/>
    </location>
</feature>
<dbReference type="RefSeq" id="XP_039116154.1">
    <property type="nucleotide sequence ID" value="XM_039260220.1"/>
</dbReference>
<feature type="compositionally biased region" description="Basic and acidic residues" evidence="7">
    <location>
        <begin position="588"/>
        <end position="599"/>
    </location>
</feature>
<dbReference type="Proteomes" id="UP001515500">
    <property type="component" value="Chromosome 20"/>
</dbReference>
<dbReference type="FunFam" id="1.25.40.10:FF:000159">
    <property type="entry name" value="Tetratricopeptide repeat (TPR)-like superfamily protein"/>
    <property type="match status" value="1"/>
</dbReference>
<keyword evidence="8" id="KW-1185">Reference proteome</keyword>
<evidence type="ECO:0000256" key="6">
    <source>
        <dbReference type="ARBA" id="ARBA00038019"/>
    </source>
</evidence>
<dbReference type="GO" id="GO:0005685">
    <property type="term" value="C:U1 snRNP"/>
    <property type="evidence" value="ECO:0007669"/>
    <property type="project" value="TreeGrafter"/>
</dbReference>
<dbReference type="SMART" id="SM00386">
    <property type="entry name" value="HAT"/>
    <property type="match status" value="5"/>
</dbReference>
<feature type="region of interest" description="Disordered" evidence="7">
    <location>
        <begin position="759"/>
        <end position="778"/>
    </location>
</feature>
<dbReference type="RefSeq" id="XP_039116151.1">
    <property type="nucleotide sequence ID" value="XM_039260217.1"/>
</dbReference>
<dbReference type="GO" id="GO:0000395">
    <property type="term" value="P:mRNA 5'-splice site recognition"/>
    <property type="evidence" value="ECO:0007669"/>
    <property type="project" value="TreeGrafter"/>
</dbReference>
<dbReference type="PANTHER" id="PTHR17204:SF26">
    <property type="entry name" value="PRE-MRNA-PROCESSING FACTOR 39-2"/>
    <property type="match status" value="1"/>
</dbReference>
<gene>
    <name evidence="9 10 11" type="primary">LOC120251629</name>
</gene>
<feature type="compositionally biased region" description="Polar residues" evidence="7">
    <location>
        <begin position="721"/>
        <end position="747"/>
    </location>
</feature>
<feature type="region of interest" description="Disordered" evidence="7">
    <location>
        <begin position="1023"/>
        <end position="1056"/>
    </location>
</feature>
<dbReference type="SUPFAM" id="SSF48452">
    <property type="entry name" value="TPR-like"/>
    <property type="match status" value="1"/>
</dbReference>
<evidence type="ECO:0000256" key="1">
    <source>
        <dbReference type="ARBA" id="ARBA00004123"/>
    </source>
</evidence>
<dbReference type="Pfam" id="PF23241">
    <property type="entry name" value="HAT_PRP39_C"/>
    <property type="match status" value="1"/>
</dbReference>
<evidence type="ECO:0000256" key="2">
    <source>
        <dbReference type="ARBA" id="ARBA00022664"/>
    </source>
</evidence>